<reference evidence="1" key="2">
    <citation type="submission" date="2025-09" db="UniProtKB">
        <authorList>
            <consortium name="Ensembl"/>
        </authorList>
    </citation>
    <scope>IDENTIFICATION</scope>
</reference>
<organism evidence="1 2">
    <name type="scientific">Junco hyemalis</name>
    <name type="common">Dark-eyed junco</name>
    <dbReference type="NCBI Taxonomy" id="40217"/>
    <lineage>
        <taxon>Eukaryota</taxon>
        <taxon>Metazoa</taxon>
        <taxon>Chordata</taxon>
        <taxon>Craniata</taxon>
        <taxon>Vertebrata</taxon>
        <taxon>Euteleostomi</taxon>
        <taxon>Archelosauria</taxon>
        <taxon>Archosauria</taxon>
        <taxon>Dinosauria</taxon>
        <taxon>Saurischia</taxon>
        <taxon>Theropoda</taxon>
        <taxon>Coelurosauria</taxon>
        <taxon>Aves</taxon>
        <taxon>Neognathae</taxon>
        <taxon>Neoaves</taxon>
        <taxon>Telluraves</taxon>
        <taxon>Australaves</taxon>
        <taxon>Passeriformes</taxon>
        <taxon>Passerellidae</taxon>
        <taxon>Junco</taxon>
    </lineage>
</organism>
<dbReference type="Proteomes" id="UP000694408">
    <property type="component" value="Unplaced"/>
</dbReference>
<sequence>MQLPAQILLHPQWYQPFLQPSHQCLLVRPIQRDVSCTCHCLRTAPGSSCQKEMLRDLSSPPAGFWFTLLQSRFKPSVDSSHNRFPLQILAAELGDAATYYCGARITMEQLCSRVNQKPADGEDRSLSSALWQLLPRALVRQWDCQHGLRSGNWA</sequence>
<evidence type="ECO:0000313" key="1">
    <source>
        <dbReference type="Ensembl" id="ENSJHYP00000009880.1"/>
    </source>
</evidence>
<dbReference type="InterPro" id="IPR013783">
    <property type="entry name" value="Ig-like_fold"/>
</dbReference>
<dbReference type="SUPFAM" id="SSF48726">
    <property type="entry name" value="Immunoglobulin"/>
    <property type="match status" value="1"/>
</dbReference>
<protein>
    <recommendedName>
        <fullName evidence="3">Immunoglobulin V-set domain-containing protein</fullName>
    </recommendedName>
</protein>
<evidence type="ECO:0000313" key="2">
    <source>
        <dbReference type="Proteomes" id="UP000694408"/>
    </source>
</evidence>
<reference evidence="1" key="1">
    <citation type="submission" date="2025-08" db="UniProtKB">
        <authorList>
            <consortium name="Ensembl"/>
        </authorList>
    </citation>
    <scope>IDENTIFICATION</scope>
</reference>
<evidence type="ECO:0008006" key="3">
    <source>
        <dbReference type="Google" id="ProtNLM"/>
    </source>
</evidence>
<accession>A0A8C5IYD4</accession>
<dbReference type="AlphaFoldDB" id="A0A8C5IYD4"/>
<dbReference type="Ensembl" id="ENSJHYT00000011968.1">
    <property type="protein sequence ID" value="ENSJHYP00000009880.1"/>
    <property type="gene ID" value="ENSJHYG00000007784.1"/>
</dbReference>
<dbReference type="InterPro" id="IPR036179">
    <property type="entry name" value="Ig-like_dom_sf"/>
</dbReference>
<name>A0A8C5IYD4_JUNHY</name>
<keyword evidence="2" id="KW-1185">Reference proteome</keyword>
<proteinExistence type="predicted"/>
<dbReference type="Gene3D" id="2.60.40.10">
    <property type="entry name" value="Immunoglobulins"/>
    <property type="match status" value="1"/>
</dbReference>